<dbReference type="eggNOG" id="ENOG502T5NR">
    <property type="taxonomic scope" value="Eukaryota"/>
</dbReference>
<accession>W9Z6B5</accession>
<dbReference type="Proteomes" id="UP000019478">
    <property type="component" value="Unassembled WGS sequence"/>
</dbReference>
<feature type="compositionally biased region" description="Basic and acidic residues" evidence="1">
    <location>
        <begin position="8"/>
        <end position="39"/>
    </location>
</feature>
<gene>
    <name evidence="2" type="ORF">A1O3_03102</name>
</gene>
<keyword evidence="3" id="KW-1185">Reference proteome</keyword>
<feature type="region of interest" description="Disordered" evidence="1">
    <location>
        <begin position="71"/>
        <end position="145"/>
    </location>
</feature>
<dbReference type="OrthoDB" id="4151498at2759"/>
<reference evidence="2 3" key="1">
    <citation type="submission" date="2013-03" db="EMBL/GenBank/DDBJ databases">
        <title>The Genome Sequence of Capronia epimyces CBS 606.96.</title>
        <authorList>
            <consortium name="The Broad Institute Genomics Platform"/>
            <person name="Cuomo C."/>
            <person name="de Hoog S."/>
            <person name="Gorbushina A."/>
            <person name="Walker B."/>
            <person name="Young S.K."/>
            <person name="Zeng Q."/>
            <person name="Gargeya S."/>
            <person name="Fitzgerald M."/>
            <person name="Haas B."/>
            <person name="Abouelleil A."/>
            <person name="Allen A.W."/>
            <person name="Alvarado L."/>
            <person name="Arachchi H.M."/>
            <person name="Berlin A.M."/>
            <person name="Chapman S.B."/>
            <person name="Gainer-Dewar J."/>
            <person name="Goldberg J."/>
            <person name="Griggs A."/>
            <person name="Gujja S."/>
            <person name="Hansen M."/>
            <person name="Howarth C."/>
            <person name="Imamovic A."/>
            <person name="Ireland A."/>
            <person name="Larimer J."/>
            <person name="McCowan C."/>
            <person name="Murphy C."/>
            <person name="Pearson M."/>
            <person name="Poon T.W."/>
            <person name="Priest M."/>
            <person name="Roberts A."/>
            <person name="Saif S."/>
            <person name="Shea T."/>
            <person name="Sisk P."/>
            <person name="Sykes S."/>
            <person name="Wortman J."/>
            <person name="Nusbaum C."/>
            <person name="Birren B."/>
        </authorList>
    </citation>
    <scope>NUCLEOTIDE SEQUENCE [LARGE SCALE GENOMIC DNA]</scope>
    <source>
        <strain evidence="2 3">CBS 606.96</strain>
    </source>
</reference>
<dbReference type="RefSeq" id="XP_007731431.1">
    <property type="nucleotide sequence ID" value="XM_007733241.1"/>
</dbReference>
<dbReference type="EMBL" id="AMGY01000002">
    <property type="protein sequence ID" value="EXJ90034.1"/>
    <property type="molecule type" value="Genomic_DNA"/>
</dbReference>
<name>W9Z6B5_9EURO</name>
<evidence type="ECO:0000256" key="1">
    <source>
        <dbReference type="SAM" id="MobiDB-lite"/>
    </source>
</evidence>
<evidence type="ECO:0000313" key="2">
    <source>
        <dbReference type="EMBL" id="EXJ90034.1"/>
    </source>
</evidence>
<protein>
    <submittedName>
        <fullName evidence="2">Uncharacterized protein</fullName>
    </submittedName>
</protein>
<comment type="caution">
    <text evidence="2">The sequence shown here is derived from an EMBL/GenBank/DDBJ whole genome shotgun (WGS) entry which is preliminary data.</text>
</comment>
<evidence type="ECO:0000313" key="3">
    <source>
        <dbReference type="Proteomes" id="UP000019478"/>
    </source>
</evidence>
<dbReference type="AlphaFoldDB" id="W9Z6B5"/>
<feature type="compositionally biased region" description="Basic and acidic residues" evidence="1">
    <location>
        <begin position="71"/>
        <end position="100"/>
    </location>
</feature>
<feature type="region of interest" description="Disordered" evidence="1">
    <location>
        <begin position="1"/>
        <end position="39"/>
    </location>
</feature>
<proteinExistence type="predicted"/>
<dbReference type="GeneID" id="19167231"/>
<organism evidence="2 3">
    <name type="scientific">Capronia epimyces CBS 606.96</name>
    <dbReference type="NCBI Taxonomy" id="1182542"/>
    <lineage>
        <taxon>Eukaryota</taxon>
        <taxon>Fungi</taxon>
        <taxon>Dikarya</taxon>
        <taxon>Ascomycota</taxon>
        <taxon>Pezizomycotina</taxon>
        <taxon>Eurotiomycetes</taxon>
        <taxon>Chaetothyriomycetidae</taxon>
        <taxon>Chaetothyriales</taxon>
        <taxon>Herpotrichiellaceae</taxon>
        <taxon>Capronia</taxon>
    </lineage>
</organism>
<dbReference type="HOGENOM" id="CLU_1758845_0_0_1"/>
<sequence length="145" mass="16634">MQPLTRPPSRDLDCHRRPGRSLSREETYHLADTARRKSSDRVVRDDLRLKLSHGHLLELLLLDLARTERELQTSRTDDKYLMAEERKGSKESRLRPKRTVEAASSSASSADVDEYGFPLDLDEEDGEESVGGLALMRTESRRPMR</sequence>